<evidence type="ECO:0000256" key="1">
    <source>
        <dbReference type="SAM" id="MobiDB-lite"/>
    </source>
</evidence>
<sequence length="298" mass="31907">MATEQSTGRPAPAAPADGREDRAARGPRADCTVDRSGDLAVRVVLPGAAAGAQLLLRRRGDEQEVRVPLEPAAPGDGDALRAVLPAAVRLAEGRWDAYALPAPGAGRLRLAPGLNDLRALVDQERDPGVSPVAARIPYATKHANLSVRAWLRPAHAEVEELLVTGAGTAVQARLLGARLSDDAVVEARCRQDPRQVRQAPARRAGEGEEDRFTFTVPHRELAAARSGTHDTWDLWLLPAPGAGAVRVGRLLDDVPDRKKIFTYPADSLDTPRGRVRVQPYYTADNDLSVTVSDLPAPE</sequence>
<evidence type="ECO:0000313" key="3">
    <source>
        <dbReference type="Proteomes" id="UP001501358"/>
    </source>
</evidence>
<dbReference type="RefSeq" id="WP_344384480.1">
    <property type="nucleotide sequence ID" value="NZ_BAAATA010000025.1"/>
</dbReference>
<reference evidence="3" key="1">
    <citation type="journal article" date="2019" name="Int. J. Syst. Evol. Microbiol.">
        <title>The Global Catalogue of Microorganisms (GCM) 10K type strain sequencing project: providing services to taxonomists for standard genome sequencing and annotation.</title>
        <authorList>
            <consortium name="The Broad Institute Genomics Platform"/>
            <consortium name="The Broad Institute Genome Sequencing Center for Infectious Disease"/>
            <person name="Wu L."/>
            <person name="Ma J."/>
        </authorList>
    </citation>
    <scope>NUCLEOTIDE SEQUENCE [LARGE SCALE GENOMIC DNA]</scope>
    <source>
        <strain evidence="3">JCM 6307</strain>
    </source>
</reference>
<gene>
    <name evidence="2" type="ORF">GCM10010406_39080</name>
</gene>
<evidence type="ECO:0008006" key="4">
    <source>
        <dbReference type="Google" id="ProtNLM"/>
    </source>
</evidence>
<dbReference type="Proteomes" id="UP001501358">
    <property type="component" value="Unassembled WGS sequence"/>
</dbReference>
<dbReference type="EMBL" id="BAAATA010000025">
    <property type="protein sequence ID" value="GAA2498720.1"/>
    <property type="molecule type" value="Genomic_DNA"/>
</dbReference>
<evidence type="ECO:0000313" key="2">
    <source>
        <dbReference type="EMBL" id="GAA2498720.1"/>
    </source>
</evidence>
<accession>A0ABP5ZH23</accession>
<protein>
    <recommendedName>
        <fullName evidence="4">Transferase</fullName>
    </recommendedName>
</protein>
<organism evidence="2 3">
    <name type="scientific">Streptomyces thermolineatus</name>
    <dbReference type="NCBI Taxonomy" id="44033"/>
    <lineage>
        <taxon>Bacteria</taxon>
        <taxon>Bacillati</taxon>
        <taxon>Actinomycetota</taxon>
        <taxon>Actinomycetes</taxon>
        <taxon>Kitasatosporales</taxon>
        <taxon>Streptomycetaceae</taxon>
        <taxon>Streptomyces</taxon>
    </lineage>
</organism>
<comment type="caution">
    <text evidence="2">The sequence shown here is derived from an EMBL/GenBank/DDBJ whole genome shotgun (WGS) entry which is preliminary data.</text>
</comment>
<proteinExistence type="predicted"/>
<feature type="compositionally biased region" description="Basic and acidic residues" evidence="1">
    <location>
        <begin position="17"/>
        <end position="32"/>
    </location>
</feature>
<keyword evidence="3" id="KW-1185">Reference proteome</keyword>
<name>A0ABP5ZH23_9ACTN</name>
<feature type="region of interest" description="Disordered" evidence="1">
    <location>
        <begin position="1"/>
        <end position="32"/>
    </location>
</feature>